<dbReference type="PANTHER" id="PTHR30531:SF12">
    <property type="entry name" value="FLAGELLAR BIOSYNTHETIC PROTEIN FLHB"/>
    <property type="match status" value="1"/>
</dbReference>
<dbReference type="AlphaFoldDB" id="A0A942YL90"/>
<keyword evidence="2" id="KW-1185">Reference proteome</keyword>
<dbReference type="Pfam" id="PF01312">
    <property type="entry name" value="Bac_export_2"/>
    <property type="match status" value="1"/>
</dbReference>
<dbReference type="SUPFAM" id="SSF160544">
    <property type="entry name" value="EscU C-terminal domain-like"/>
    <property type="match status" value="1"/>
</dbReference>
<sequence>MMPTYFNQKNRRMKNGPSAAVIRYDESNDSAPQVVAHGTGTVATKIMELAKEHGIAMQEDASLVGHLLDIDLGDNVPPQLYSVIAEILLLLEEMDRNY</sequence>
<dbReference type="Gene3D" id="3.40.1690.10">
    <property type="entry name" value="secretion proteins EscU"/>
    <property type="match status" value="1"/>
</dbReference>
<dbReference type="Proteomes" id="UP000682713">
    <property type="component" value="Unassembled WGS sequence"/>
</dbReference>
<dbReference type="PANTHER" id="PTHR30531">
    <property type="entry name" value="FLAGELLAR BIOSYNTHETIC PROTEIN FLHB"/>
    <property type="match status" value="1"/>
</dbReference>
<dbReference type="InterPro" id="IPR029025">
    <property type="entry name" value="T3SS_substrate_exporter_C"/>
</dbReference>
<evidence type="ECO:0000313" key="1">
    <source>
        <dbReference type="EMBL" id="MBS4200402.1"/>
    </source>
</evidence>
<dbReference type="RefSeq" id="WP_213110988.1">
    <property type="nucleotide sequence ID" value="NZ_JAGYPJ010000001.1"/>
</dbReference>
<dbReference type="EMBL" id="JAGYPJ010000001">
    <property type="protein sequence ID" value="MBS4200402.1"/>
    <property type="molecule type" value="Genomic_DNA"/>
</dbReference>
<accession>A0A942YL90</accession>
<organism evidence="1 2">
    <name type="scientific">Lederbergia citrisecunda</name>
    <dbReference type="NCBI Taxonomy" id="2833583"/>
    <lineage>
        <taxon>Bacteria</taxon>
        <taxon>Bacillati</taxon>
        <taxon>Bacillota</taxon>
        <taxon>Bacilli</taxon>
        <taxon>Bacillales</taxon>
        <taxon>Bacillaceae</taxon>
        <taxon>Lederbergia</taxon>
    </lineage>
</organism>
<protein>
    <submittedName>
        <fullName evidence="1">EscU/YscU/HrcU family type III secretion system export apparatus switch protein</fullName>
    </submittedName>
</protein>
<name>A0A942YL90_9BACI</name>
<dbReference type="InterPro" id="IPR006135">
    <property type="entry name" value="T3SS_substrate_exporter"/>
</dbReference>
<evidence type="ECO:0000313" key="2">
    <source>
        <dbReference type="Proteomes" id="UP000682713"/>
    </source>
</evidence>
<gene>
    <name evidence="1" type="ORF">KHA93_12250</name>
</gene>
<dbReference type="GO" id="GO:0009306">
    <property type="term" value="P:protein secretion"/>
    <property type="evidence" value="ECO:0007669"/>
    <property type="project" value="InterPro"/>
</dbReference>
<comment type="caution">
    <text evidence="1">The sequence shown here is derived from an EMBL/GenBank/DDBJ whole genome shotgun (WGS) entry which is preliminary data.</text>
</comment>
<proteinExistence type="predicted"/>
<reference evidence="1 2" key="1">
    <citation type="submission" date="2021-05" db="EMBL/GenBank/DDBJ databases">
        <title>Novel Bacillus species.</title>
        <authorList>
            <person name="Liu G."/>
        </authorList>
    </citation>
    <scope>NUCLEOTIDE SEQUENCE [LARGE SCALE GENOMIC DNA]</scope>
    <source>
        <strain evidence="1 2">FJAT-49732</strain>
    </source>
</reference>
<dbReference type="GO" id="GO:0005886">
    <property type="term" value="C:plasma membrane"/>
    <property type="evidence" value="ECO:0007669"/>
    <property type="project" value="TreeGrafter"/>
</dbReference>